<sequence length="257" mass="27654">MSFAPTTPITASGSAAEYTHKFKKHFGDRPTAFAHSASAHSTANSSEQVASSSSTLLPAGAAAVERGGDVDDETHTALANLGWRIRARVNQGYLRTASTANAFASERDILRNVTNTRRAWSRTATAPTIAGTFEELSTGTPAHPAPSAKRGRRLSDAQDADQEEQGMQVEPQQHARRIAGLPKLSFSSSVSSTDSHDAGFPTSPSQPRSFARHSSSHSPFQSSSYTVTDMDTDMDDVVAKRETEGYDFSSHFNRTDF</sequence>
<dbReference type="AlphaFoldDB" id="E6ZRQ2"/>
<feature type="compositionally biased region" description="Low complexity" evidence="1">
    <location>
        <begin position="216"/>
        <end position="228"/>
    </location>
</feature>
<keyword evidence="3" id="KW-1185">Reference proteome</keyword>
<accession>E6ZRQ2</accession>
<dbReference type="eggNOG" id="ENOG502TG5V">
    <property type="taxonomic scope" value="Eukaryota"/>
</dbReference>
<dbReference type="VEuPathDB" id="FungiDB:sr16179"/>
<feature type="region of interest" description="Disordered" evidence="1">
    <location>
        <begin position="124"/>
        <end position="174"/>
    </location>
</feature>
<evidence type="ECO:0000313" key="3">
    <source>
        <dbReference type="Proteomes" id="UP000008867"/>
    </source>
</evidence>
<dbReference type="HOGENOM" id="CLU_1082477_0_0_1"/>
<dbReference type="OrthoDB" id="2553410at2759"/>
<name>E6ZRQ2_SPORE</name>
<evidence type="ECO:0000313" key="2">
    <source>
        <dbReference type="EMBL" id="CBQ69906.1"/>
    </source>
</evidence>
<organism evidence="2 3">
    <name type="scientific">Sporisorium reilianum (strain SRZ2)</name>
    <name type="common">Maize head smut fungus</name>
    <dbReference type="NCBI Taxonomy" id="999809"/>
    <lineage>
        <taxon>Eukaryota</taxon>
        <taxon>Fungi</taxon>
        <taxon>Dikarya</taxon>
        <taxon>Basidiomycota</taxon>
        <taxon>Ustilaginomycotina</taxon>
        <taxon>Ustilaginomycetes</taxon>
        <taxon>Ustilaginales</taxon>
        <taxon>Ustilaginaceae</taxon>
        <taxon>Sporisorium</taxon>
    </lineage>
</organism>
<dbReference type="EMBL" id="FQ311439">
    <property type="protein sequence ID" value="CBQ69906.1"/>
    <property type="molecule type" value="Genomic_DNA"/>
</dbReference>
<dbReference type="Proteomes" id="UP000008867">
    <property type="component" value="Chromosome 18"/>
</dbReference>
<protein>
    <submittedName>
        <fullName evidence="2">Uncharacterized protein</fullName>
    </submittedName>
</protein>
<feature type="region of interest" description="Disordered" evidence="1">
    <location>
        <begin position="186"/>
        <end position="228"/>
    </location>
</feature>
<reference evidence="2 3" key="1">
    <citation type="journal article" date="2010" name="Science">
        <title>Pathogenicity determinants in smut fungi revealed by genome comparison.</title>
        <authorList>
            <person name="Schirawski J."/>
            <person name="Mannhaupt G."/>
            <person name="Muench K."/>
            <person name="Brefort T."/>
            <person name="Schipper K."/>
            <person name="Doehlemann G."/>
            <person name="Di Stasio M."/>
            <person name="Roessel N."/>
            <person name="Mendoza-Mendoza A."/>
            <person name="Pester D."/>
            <person name="Mueller O."/>
            <person name="Winterberg B."/>
            <person name="Meyer E."/>
            <person name="Ghareeb H."/>
            <person name="Wollenberg T."/>
            <person name="Muensterkoetter M."/>
            <person name="Wong P."/>
            <person name="Walter M."/>
            <person name="Stukenbrock E."/>
            <person name="Gueldener U."/>
            <person name="Kahmann R."/>
        </authorList>
    </citation>
    <scope>NUCLEOTIDE SEQUENCE [LARGE SCALE GENOMIC DNA]</scope>
    <source>
        <strain evidence="3">SRZ2</strain>
    </source>
</reference>
<proteinExistence type="predicted"/>
<evidence type="ECO:0000256" key="1">
    <source>
        <dbReference type="SAM" id="MobiDB-lite"/>
    </source>
</evidence>
<gene>
    <name evidence="2" type="ORF">sr16179</name>
</gene>